<organism evidence="2 3">
    <name type="scientific">Urinicoccus massiliensis</name>
    <dbReference type="NCBI Taxonomy" id="1723382"/>
    <lineage>
        <taxon>Bacteria</taxon>
        <taxon>Bacillati</taxon>
        <taxon>Bacillota</taxon>
        <taxon>Tissierellia</taxon>
        <taxon>Tissierellales</taxon>
        <taxon>Peptoniphilaceae</taxon>
        <taxon>Urinicoccus</taxon>
    </lineage>
</organism>
<feature type="transmembrane region" description="Helical" evidence="1">
    <location>
        <begin position="125"/>
        <end position="141"/>
    </location>
</feature>
<feature type="transmembrane region" description="Helical" evidence="1">
    <location>
        <begin position="5"/>
        <end position="22"/>
    </location>
</feature>
<proteinExistence type="predicted"/>
<feature type="transmembrane region" description="Helical" evidence="1">
    <location>
        <begin position="147"/>
        <end position="167"/>
    </location>
</feature>
<accession>A0A8H2QY37</accession>
<feature type="transmembrane region" description="Helical" evidence="1">
    <location>
        <begin position="87"/>
        <end position="105"/>
    </location>
</feature>
<dbReference type="InterPro" id="IPR036890">
    <property type="entry name" value="HATPase_C_sf"/>
</dbReference>
<dbReference type="Gene3D" id="3.30.565.10">
    <property type="entry name" value="Histidine kinase-like ATPase, C-terminal domain"/>
    <property type="match status" value="1"/>
</dbReference>
<feature type="transmembrane region" description="Helical" evidence="1">
    <location>
        <begin position="34"/>
        <end position="51"/>
    </location>
</feature>
<keyword evidence="1" id="KW-1133">Transmembrane helix</keyword>
<protein>
    <recommendedName>
        <fullName evidence="4">Histidine kinase</fullName>
    </recommendedName>
</protein>
<evidence type="ECO:0000256" key="1">
    <source>
        <dbReference type="SAM" id="Phobius"/>
    </source>
</evidence>
<evidence type="ECO:0000313" key="3">
    <source>
        <dbReference type="Proteomes" id="UP000377798"/>
    </source>
</evidence>
<evidence type="ECO:0008006" key="4">
    <source>
        <dbReference type="Google" id="ProtNLM"/>
    </source>
</evidence>
<feature type="transmembrane region" description="Helical" evidence="1">
    <location>
        <begin position="63"/>
        <end position="81"/>
    </location>
</feature>
<sequence>MYKKLEKIVISHLMIILFWGLLFKNKILVEEGPILNAISLILFYTLYGLIYTEISNKKIPGRISILAIFTSLLPLSLLLINDLPYKLVFALISIGSTSLFMKKYLVLENVKYINILPISRKSSQLFTLGLIFFICGVTYLFDIDQLIINIFIQIVFLMIECFFILFLKEKELAFEKTFKLYYLSDYMARERDEFARIIHDDILQDIYASKNFLSSKNPDIGYSKNILRGLEKKARNIMKFYQSSLFEKADLEGSLLAIFDNVGSLYPHKDIEITKGIASDLTEDKRLIRLLSIISKELINNVYKHSHANYLSYKLYKKGNFVYIEMESDGASPDDYNKIKDSKRGVFLLNLLIDSNAGNISYGLNRDILSTRVCLEVDQDENYFVG</sequence>
<comment type="caution">
    <text evidence="2">The sequence shown here is derived from an EMBL/GenBank/DDBJ whole genome shotgun (WGS) entry which is preliminary data.</text>
</comment>
<reference evidence="2 3" key="1">
    <citation type="submission" date="2019-02" db="EMBL/GenBank/DDBJ databases">
        <authorList>
            <consortium name="Pathogen Informatics"/>
        </authorList>
    </citation>
    <scope>NUCLEOTIDE SEQUENCE [LARGE SCALE GENOMIC DNA]</scope>
    <source>
        <strain evidence="2 3">3012STDY7089603</strain>
    </source>
</reference>
<keyword evidence="1" id="KW-0812">Transmembrane</keyword>
<dbReference type="EMBL" id="CAACYI010000001">
    <property type="protein sequence ID" value="VFB16557.1"/>
    <property type="molecule type" value="Genomic_DNA"/>
</dbReference>
<dbReference type="RefSeq" id="WP_131749198.1">
    <property type="nucleotide sequence ID" value="NZ_CAACYI010000001.1"/>
</dbReference>
<keyword evidence="1" id="KW-0472">Membrane</keyword>
<gene>
    <name evidence="2" type="ORF">NCTC13150_01107</name>
</gene>
<name>A0A8H2QY37_9FIRM</name>
<dbReference type="Proteomes" id="UP000377798">
    <property type="component" value="Unassembled WGS sequence"/>
</dbReference>
<dbReference type="AlphaFoldDB" id="A0A8H2QY37"/>
<keyword evidence="3" id="KW-1185">Reference proteome</keyword>
<evidence type="ECO:0000313" key="2">
    <source>
        <dbReference type="EMBL" id="VFB16557.1"/>
    </source>
</evidence>